<accession>A0ABD5VLF9</accession>
<evidence type="ECO:0000313" key="2">
    <source>
        <dbReference type="EMBL" id="MFC6955448.1"/>
    </source>
</evidence>
<name>A0ABD5VLF9_9EURY</name>
<proteinExistence type="predicted"/>
<dbReference type="Proteomes" id="UP001596395">
    <property type="component" value="Unassembled WGS sequence"/>
</dbReference>
<evidence type="ECO:0000313" key="3">
    <source>
        <dbReference type="Proteomes" id="UP001596395"/>
    </source>
</evidence>
<dbReference type="NCBIfam" id="TIGR02537">
    <property type="entry name" value="arch_flag_Nterm"/>
    <property type="match status" value="1"/>
</dbReference>
<feature type="domain" description="Archaeal Type IV pilin N-terminal" evidence="1">
    <location>
        <begin position="2"/>
        <end position="74"/>
    </location>
</feature>
<dbReference type="InterPro" id="IPR013373">
    <property type="entry name" value="Flagellin/pilin_N_arc"/>
</dbReference>
<dbReference type="EMBL" id="JBHSXN010000006">
    <property type="protein sequence ID" value="MFC6955448.1"/>
    <property type="molecule type" value="Genomic_DNA"/>
</dbReference>
<reference evidence="2 3" key="1">
    <citation type="journal article" date="2019" name="Int. J. Syst. Evol. Microbiol.">
        <title>The Global Catalogue of Microorganisms (GCM) 10K type strain sequencing project: providing services to taxonomists for standard genome sequencing and annotation.</title>
        <authorList>
            <consortium name="The Broad Institute Genomics Platform"/>
            <consortium name="The Broad Institute Genome Sequencing Center for Infectious Disease"/>
            <person name="Wu L."/>
            <person name="Ma J."/>
        </authorList>
    </citation>
    <scope>NUCLEOTIDE SEQUENCE [LARGE SCALE GENOMIC DNA]</scope>
    <source>
        <strain evidence="2 3">GX26</strain>
    </source>
</reference>
<keyword evidence="3" id="KW-1185">Reference proteome</keyword>
<sequence>MSSTIGVVLMVAVTVILAAAVGTFALGLAEESTKETPSASVEVKWGTVGSDDTVDITIVGGDSVKSRFVTVVHQDGTELWADGTTTDVSPYGGKTWSGDEIQSGDTLGLQEDSSDIFQSDDTVKVIWNNGQKSQVLGSGTLN</sequence>
<gene>
    <name evidence="2" type="ORF">ACFQGB_21515</name>
</gene>
<comment type="caution">
    <text evidence="2">The sequence shown here is derived from an EMBL/GenBank/DDBJ whole genome shotgun (WGS) entry which is preliminary data.</text>
</comment>
<dbReference type="RefSeq" id="WP_336352375.1">
    <property type="nucleotide sequence ID" value="NZ_JAZAQL010000006.1"/>
</dbReference>
<dbReference type="AlphaFoldDB" id="A0ABD5VLF9"/>
<organism evidence="2 3">
    <name type="scientific">Halorubellus litoreus</name>
    <dbReference type="NCBI Taxonomy" id="755308"/>
    <lineage>
        <taxon>Archaea</taxon>
        <taxon>Methanobacteriati</taxon>
        <taxon>Methanobacteriota</taxon>
        <taxon>Stenosarchaea group</taxon>
        <taxon>Halobacteria</taxon>
        <taxon>Halobacteriales</taxon>
        <taxon>Halorubellaceae</taxon>
        <taxon>Halorubellus</taxon>
    </lineage>
</organism>
<protein>
    <submittedName>
        <fullName evidence="2">Type IV pilin N-terminal domain-containing protein</fullName>
    </submittedName>
</protein>
<dbReference type="InterPro" id="IPR012859">
    <property type="entry name" value="Pilin_N_archaeal"/>
</dbReference>
<dbReference type="Pfam" id="PF07790">
    <property type="entry name" value="Pilin_N"/>
    <property type="match status" value="1"/>
</dbReference>
<evidence type="ECO:0000259" key="1">
    <source>
        <dbReference type="Pfam" id="PF07790"/>
    </source>
</evidence>